<dbReference type="Pfam" id="PF13649">
    <property type="entry name" value="Methyltransf_25"/>
    <property type="match status" value="1"/>
</dbReference>
<protein>
    <submittedName>
        <fullName evidence="2">Class I SAM-dependent methyltransferase</fullName>
    </submittedName>
</protein>
<dbReference type="EMBL" id="JAQOSQ010000010">
    <property type="protein sequence ID" value="MDJ1183903.1"/>
    <property type="molecule type" value="Genomic_DNA"/>
</dbReference>
<comment type="caution">
    <text evidence="2">The sequence shown here is derived from an EMBL/GenBank/DDBJ whole genome shotgun (WGS) entry which is preliminary data.</text>
</comment>
<keyword evidence="2" id="KW-0489">Methyltransferase</keyword>
<organism evidence="2 3">
    <name type="scientific">Roseofilum casamattae BLCC-M143</name>
    <dbReference type="NCBI Taxonomy" id="3022442"/>
    <lineage>
        <taxon>Bacteria</taxon>
        <taxon>Bacillati</taxon>
        <taxon>Cyanobacteriota</taxon>
        <taxon>Cyanophyceae</taxon>
        <taxon>Desertifilales</taxon>
        <taxon>Desertifilaceae</taxon>
        <taxon>Roseofilum</taxon>
        <taxon>Roseofilum casamattae</taxon>
    </lineage>
</organism>
<proteinExistence type="predicted"/>
<dbReference type="Gene3D" id="3.40.50.150">
    <property type="entry name" value="Vaccinia Virus protein VP39"/>
    <property type="match status" value="1"/>
</dbReference>
<dbReference type="Proteomes" id="UP001232992">
    <property type="component" value="Unassembled WGS sequence"/>
</dbReference>
<keyword evidence="2" id="KW-0808">Transferase</keyword>
<evidence type="ECO:0000259" key="1">
    <source>
        <dbReference type="Pfam" id="PF13649"/>
    </source>
</evidence>
<sequence length="239" mass="26963">MDNQYTNITEYYDLWVTSGYYNYPFMAKEACNIVGGGRNIIELGVGTGLLVEEYLKIDPSCQFTGVDFTASLLEIGAKRLGDRVQLIEADVVSMDLNATFDVAISNGGVWGILDLGDRWQFGGHVPGVEANRKGLENLARHLQTGALLLLHLQKPHQDFDKVLPGDIVYSQSIETQEETPEYYSFKKRYFFKKDDKVLATEEILVTCFNPELSQNLLSDAGFELQDFPDAEYFAVYKKQ</sequence>
<accession>A0ABT7BXI2</accession>
<dbReference type="GO" id="GO:0008168">
    <property type="term" value="F:methyltransferase activity"/>
    <property type="evidence" value="ECO:0007669"/>
    <property type="project" value="UniProtKB-KW"/>
</dbReference>
<dbReference type="GO" id="GO:0032259">
    <property type="term" value="P:methylation"/>
    <property type="evidence" value="ECO:0007669"/>
    <property type="project" value="UniProtKB-KW"/>
</dbReference>
<evidence type="ECO:0000313" key="3">
    <source>
        <dbReference type="Proteomes" id="UP001232992"/>
    </source>
</evidence>
<dbReference type="CDD" id="cd02440">
    <property type="entry name" value="AdoMet_MTases"/>
    <property type="match status" value="1"/>
</dbReference>
<dbReference type="InterPro" id="IPR029063">
    <property type="entry name" value="SAM-dependent_MTases_sf"/>
</dbReference>
<dbReference type="RefSeq" id="WP_283758555.1">
    <property type="nucleotide sequence ID" value="NZ_JAQOSQ010000010.1"/>
</dbReference>
<dbReference type="InterPro" id="IPR041698">
    <property type="entry name" value="Methyltransf_25"/>
</dbReference>
<feature type="domain" description="Methyltransferase" evidence="1">
    <location>
        <begin position="40"/>
        <end position="110"/>
    </location>
</feature>
<keyword evidence="3" id="KW-1185">Reference proteome</keyword>
<name>A0ABT7BXI2_9CYAN</name>
<dbReference type="SUPFAM" id="SSF53335">
    <property type="entry name" value="S-adenosyl-L-methionine-dependent methyltransferases"/>
    <property type="match status" value="1"/>
</dbReference>
<evidence type="ECO:0000313" key="2">
    <source>
        <dbReference type="EMBL" id="MDJ1183903.1"/>
    </source>
</evidence>
<gene>
    <name evidence="2" type="ORF">PMH09_11970</name>
</gene>
<reference evidence="2 3" key="1">
    <citation type="submission" date="2023-01" db="EMBL/GenBank/DDBJ databases">
        <title>Novel diversity within Roseofilum (Cyanobacteria; Desertifilaceae) from marine benthic mats with descriptions of four novel species.</title>
        <authorList>
            <person name="Wang Y."/>
            <person name="Berthold D.E."/>
            <person name="Hu J."/>
            <person name="Lefler F.W."/>
            <person name="Laughinghouse H.D. IV."/>
        </authorList>
    </citation>
    <scope>NUCLEOTIDE SEQUENCE [LARGE SCALE GENOMIC DNA]</scope>
    <source>
        <strain evidence="2 3">BLCC-M143</strain>
    </source>
</reference>